<evidence type="ECO:0000256" key="2">
    <source>
        <dbReference type="SAM" id="Phobius"/>
    </source>
</evidence>
<name>A0A1M7NWU4_9BACI</name>
<keyword evidence="4" id="KW-1185">Reference proteome</keyword>
<feature type="region of interest" description="Disordered" evidence="1">
    <location>
        <begin position="103"/>
        <end position="131"/>
    </location>
</feature>
<reference evidence="3 4" key="1">
    <citation type="submission" date="2016-11" db="EMBL/GenBank/DDBJ databases">
        <authorList>
            <person name="Jaros S."/>
            <person name="Januszkiewicz K."/>
            <person name="Wedrychowicz H."/>
        </authorList>
    </citation>
    <scope>NUCLEOTIDE SEQUENCE [LARGE SCALE GENOMIC DNA]</scope>
    <source>
        <strain evidence="3 4">CGMCC 1.10681</strain>
    </source>
</reference>
<keyword evidence="2" id="KW-1133">Transmembrane helix</keyword>
<evidence type="ECO:0008006" key="5">
    <source>
        <dbReference type="Google" id="ProtNLM"/>
    </source>
</evidence>
<dbReference type="GO" id="GO:0042834">
    <property type="term" value="F:peptidoglycan binding"/>
    <property type="evidence" value="ECO:0007669"/>
    <property type="project" value="InterPro"/>
</dbReference>
<dbReference type="InterPro" id="IPR036680">
    <property type="entry name" value="SPOR-like_sf"/>
</dbReference>
<dbReference type="RefSeq" id="WP_073201529.1">
    <property type="nucleotide sequence ID" value="NZ_FRCZ01000003.1"/>
</dbReference>
<dbReference type="EMBL" id="FRCZ01000003">
    <property type="protein sequence ID" value="SHN08591.1"/>
    <property type="molecule type" value="Genomic_DNA"/>
</dbReference>
<dbReference type="AlphaFoldDB" id="A0A1M7NWU4"/>
<evidence type="ECO:0000256" key="1">
    <source>
        <dbReference type="SAM" id="MobiDB-lite"/>
    </source>
</evidence>
<gene>
    <name evidence="3" type="ORF">SAMN05216179_1813</name>
</gene>
<dbReference type="SUPFAM" id="SSF110997">
    <property type="entry name" value="Sporulation related repeat"/>
    <property type="match status" value="1"/>
</dbReference>
<evidence type="ECO:0000313" key="3">
    <source>
        <dbReference type="EMBL" id="SHN08591.1"/>
    </source>
</evidence>
<dbReference type="Proteomes" id="UP000184184">
    <property type="component" value="Unassembled WGS sequence"/>
</dbReference>
<evidence type="ECO:0000313" key="4">
    <source>
        <dbReference type="Proteomes" id="UP000184184"/>
    </source>
</evidence>
<keyword evidence="2" id="KW-0472">Membrane</keyword>
<dbReference type="STRING" id="1027249.SAMN05216179_1813"/>
<protein>
    <recommendedName>
        <fullName evidence="5">Sporulation related domain-containing protein</fullName>
    </recommendedName>
</protein>
<accession>A0A1M7NWU4</accession>
<feature type="compositionally biased region" description="Polar residues" evidence="1">
    <location>
        <begin position="103"/>
        <end position="112"/>
    </location>
</feature>
<feature type="transmembrane region" description="Helical" evidence="2">
    <location>
        <begin position="70"/>
        <end position="93"/>
    </location>
</feature>
<sequence length="295" mass="33657">MNNKKQISIQLNQPPSEKPKANATSLEEYIRENHHPVMDEDQTFKRNYTPGSDPFYSPKRQTFWKRYKSFFLSALTAILIGSFLGFLMLKIFIDIDPEEVTFDSNSTNNQAVTASSDEADEENETTSSETETYQGHNFHFFVTQAGVFSTEAGAEELVQELSTEGIKGMVWHRDDSFHVFVGLNSTLEGSKQFASANFPTGEEFYAGKEWQTNANELHVAKQDIEWLQTLETNIEEQISNTNELSEVEEWLEGKPEKPTETSQAIIAEIDILKDLNEEQAIQVQLLSILFQYENL</sequence>
<keyword evidence="2" id="KW-0812">Transmembrane</keyword>
<proteinExistence type="predicted"/>
<organism evidence="3 4">
    <name type="scientific">Gracilibacillus kekensis</name>
    <dbReference type="NCBI Taxonomy" id="1027249"/>
    <lineage>
        <taxon>Bacteria</taxon>
        <taxon>Bacillati</taxon>
        <taxon>Bacillota</taxon>
        <taxon>Bacilli</taxon>
        <taxon>Bacillales</taxon>
        <taxon>Bacillaceae</taxon>
        <taxon>Gracilibacillus</taxon>
    </lineage>
</organism>
<feature type="compositionally biased region" description="Polar residues" evidence="1">
    <location>
        <begin position="1"/>
        <end position="15"/>
    </location>
</feature>
<feature type="region of interest" description="Disordered" evidence="1">
    <location>
        <begin position="1"/>
        <end position="22"/>
    </location>
</feature>
<dbReference type="OrthoDB" id="2967208at2"/>